<dbReference type="Gene3D" id="2.130.10.10">
    <property type="entry name" value="YVTN repeat-like/Quinoprotein amine dehydrogenase"/>
    <property type="match status" value="6"/>
</dbReference>
<dbReference type="GO" id="GO:1990234">
    <property type="term" value="C:transferase complex"/>
    <property type="evidence" value="ECO:0007669"/>
    <property type="project" value="UniProtKB-ARBA"/>
</dbReference>
<evidence type="ECO:0000313" key="11">
    <source>
        <dbReference type="Proteomes" id="UP000054053"/>
    </source>
</evidence>
<dbReference type="PROSITE" id="PS50082">
    <property type="entry name" value="WD_REPEATS_2"/>
    <property type="match status" value="8"/>
</dbReference>
<sequence>MRLLQCRSTGGDPLLKSFSDDKAIPPYAILSHTWGADGDEVTFNDLRSGAAAHKPGHEKIRFCDAQARKHGLEYFWIDSCCINKEDDMELSKAINSMFRWYRNADRCYVYLSDVSTAKPQVNGDACEWKSAFRKSRWFKRGWTLQELLAPRKVDFFSRQCEFLGDSLLLRKLIHEITNIPEAALQGQFLSQFSFKERWSWIERRKTKLEEDQVYSVLGIFGVDMPTLYGEGKSRAYSRLEDEIEKLEKCTRDLHVTYPRRDKTRIEETKGGLVEESYRWILENPDFLHWRDDSQSRILWIKGDPGKGKTMLLCGIIDEMQNSKDKSSLLCYFFCQATDSRIRSAVAVLRGLLFMLIQQQPLLASHVRKRYNNVGKSLFEDANAWVALTEMFTDVLQDPSLNTTYLIVDALDECVTDLPKLLNFVAEQSSVTSRVKWLFSSRNRPEIEEEPERADHKARLSLELNAESVEETKIAVLDYLQLNAKDTFLWVALVCQSLEAISRWYVETCLTMFPPGLDSLYKRMMEQISQSVYAKLCKQVLASITLVYRPITLEELLVLFEPPKGMAANPESMREVVGHCGSFLVLREETVYFVHQSAKDFLLEKNMVKEEFPLNEDAVHSTIFTRSLDILSRTLQRDMYNLKDLGHPIEEAKPPEPDPLGASRYSCVYWVDHLCASVHQTSTMPIVGLENGGRLDKFLRNKYLYWLEALSLCNNVPKGIVSMAKLCFLIQERGVSHLTELARDAHRFIMYSKGAIESHPLQAYASALLFSPTGSVIRRLFEREEPRGITLKPKMSDGWSPCLLTLEGHRFRVAAVAFSSDSTRLASASDDDTIKIWDAHSGNCLQTLTGHKDSVHAVAFSGDSTWLASALEDETVKIWDTRRWNCVQTLEGYNGSIDSVAFSCDSVQLASVSWENIIKIWDTSNWTCLKTLPHHSKPGFPLAFSGDFTRLASVSDEFTLKVWDTHSWTCLQTFEGRSDSVSIVFSPNSTQIVSASDDGIIKIWDVRDGTCLQTLTAHIDRVYAMAFSNDSIWLASASRDTTIKIWNVRSGACLQTLNGHSGVVTSVSFSQNSAQLASASIDGTVKIWDVSSNVDLKSLEGHCLAVESVAFTHNSTWLASASEDRTIKIWETSNGKCLKTLEGHYRFVKLVIFSHNSAQLASMGSSSSKIWDTGSGACLHTLNHGPVAYVIAFSHDSTRLATVTDSTVQIWDTRNGELLRAFSDYSDGIFKSVAFSHDSARLATGCGVGVAGISTVTIWDARNGECLHRLDQDGNVNSVAFSRDSAKLASAGSTVKIWDADSGVCLETLTVNSYLRVMSFDSSGDRLNTTLGVISLCQSEASGETDVVRPKPTQFAGIGISTEDMWITYNGSKLLWIPPDVKLHLKSGQISYALLACSVRQSTLTWQIGNTSMSEFDDARCGIGEADCTGFCRLSCQGAGRSRNTGLDALGRQRHHGQSRSPAGRHQRESRVLAEVLPSEKASKVGYLQATLDPQTHGSVSRHRGPRGRRRAVVAMVGDGINDSPASLGINHDI</sequence>
<evidence type="ECO:0000256" key="6">
    <source>
        <dbReference type="ARBA" id="ARBA00043913"/>
    </source>
</evidence>
<dbReference type="InterPro" id="IPR036322">
    <property type="entry name" value="WD40_repeat_dom_sf"/>
</dbReference>
<evidence type="ECO:0000256" key="2">
    <source>
        <dbReference type="ARBA" id="ARBA00022737"/>
    </source>
</evidence>
<dbReference type="SUPFAM" id="SSF50978">
    <property type="entry name" value="WD40 repeat-like"/>
    <property type="match status" value="2"/>
</dbReference>
<dbReference type="EMBL" id="BBTG02000035">
    <property type="protein sequence ID" value="GAO16371.1"/>
    <property type="molecule type" value="Genomic_DNA"/>
</dbReference>
<comment type="caution">
    <text evidence="10">The sequence shown here is derived from an EMBL/GenBank/DDBJ whole genome shotgun (WGS) entry which is preliminary data.</text>
</comment>
<dbReference type="Gene3D" id="3.40.50.300">
    <property type="entry name" value="P-loop containing nucleotide triphosphate hydrolases"/>
    <property type="match status" value="1"/>
</dbReference>
<dbReference type="Pfam" id="PF24883">
    <property type="entry name" value="NPHP3_N"/>
    <property type="match status" value="1"/>
</dbReference>
<dbReference type="InterPro" id="IPR056884">
    <property type="entry name" value="NPHP3-like_N"/>
</dbReference>
<evidence type="ECO:0000313" key="10">
    <source>
        <dbReference type="EMBL" id="GAO16371.1"/>
    </source>
</evidence>
<evidence type="ECO:0000256" key="3">
    <source>
        <dbReference type="ARBA" id="ARBA00023054"/>
    </source>
</evidence>
<proteinExistence type="inferred from homology"/>
<dbReference type="InterPro" id="IPR027417">
    <property type="entry name" value="P-loop_NTPase"/>
</dbReference>
<dbReference type="PRINTS" id="PR00320">
    <property type="entry name" value="GPROTEINBRPT"/>
</dbReference>
<reference evidence="11" key="1">
    <citation type="journal article" date="2016" name="Genome Announc.">
        <title>Genome sequence of Ustilaginoidea virens IPU010, a rice pathogenic fungus causing false smut.</title>
        <authorList>
            <person name="Kumagai T."/>
            <person name="Ishii T."/>
            <person name="Terai G."/>
            <person name="Umemura M."/>
            <person name="Machida M."/>
            <person name="Asai K."/>
        </authorList>
    </citation>
    <scope>NUCLEOTIDE SEQUENCE [LARGE SCALE GENOMIC DNA]</scope>
    <source>
        <strain evidence="11">IPU010</strain>
    </source>
</reference>
<feature type="repeat" description="WD" evidence="7">
    <location>
        <begin position="931"/>
        <end position="972"/>
    </location>
</feature>
<dbReference type="Pfam" id="PF06985">
    <property type="entry name" value="HET"/>
    <property type="match status" value="1"/>
</dbReference>
<dbReference type="InterPro" id="IPR010730">
    <property type="entry name" value="HET"/>
</dbReference>
<evidence type="ECO:0000256" key="4">
    <source>
        <dbReference type="ARBA" id="ARBA00038415"/>
    </source>
</evidence>
<dbReference type="PROSITE" id="PS50231">
    <property type="entry name" value="RICIN_B_LECTIN"/>
    <property type="match status" value="1"/>
</dbReference>
<dbReference type="InterPro" id="IPR007111">
    <property type="entry name" value="NACHT_NTPase"/>
</dbReference>
<feature type="repeat" description="WD" evidence="7">
    <location>
        <begin position="847"/>
        <end position="888"/>
    </location>
</feature>
<accession>A0A1B5KZB2</accession>
<dbReference type="PROSITE" id="PS50837">
    <property type="entry name" value="NACHT"/>
    <property type="match status" value="1"/>
</dbReference>
<evidence type="ECO:0000259" key="9">
    <source>
        <dbReference type="PROSITE" id="PS50837"/>
    </source>
</evidence>
<dbReference type="PANTHER" id="PTHR22847:SF637">
    <property type="entry name" value="WD REPEAT DOMAIN 5B"/>
    <property type="match status" value="1"/>
</dbReference>
<dbReference type="PROSITE" id="PS00678">
    <property type="entry name" value="WD_REPEATS_1"/>
    <property type="match status" value="6"/>
</dbReference>
<dbReference type="SMART" id="SM00320">
    <property type="entry name" value="WD40"/>
    <property type="match status" value="12"/>
</dbReference>
<keyword evidence="1 7" id="KW-0853">WD repeat</keyword>
<feature type="repeat" description="WD" evidence="7">
    <location>
        <begin position="1056"/>
        <end position="1097"/>
    </location>
</feature>
<keyword evidence="2" id="KW-0677">Repeat</keyword>
<dbReference type="InterPro" id="IPR001680">
    <property type="entry name" value="WD40_rpt"/>
</dbReference>
<evidence type="ECO:0000256" key="1">
    <source>
        <dbReference type="ARBA" id="ARBA00022574"/>
    </source>
</evidence>
<name>A0A1B5KZB2_USTVR</name>
<comment type="function">
    <text evidence="6">Involved in mitochondrial fission. Acts as an adapter protein required to form mitochondrial fission complexes. Formation of these complexes is required to promote constriction and fission of the mitochondrial compartment at a late step in mitochondrial division.</text>
</comment>
<dbReference type="InterPro" id="IPR019775">
    <property type="entry name" value="WD40_repeat_CS"/>
</dbReference>
<dbReference type="PANTHER" id="PTHR22847">
    <property type="entry name" value="WD40 REPEAT PROTEIN"/>
    <property type="match status" value="1"/>
</dbReference>
<evidence type="ECO:0000256" key="7">
    <source>
        <dbReference type="PROSITE-ProRule" id="PRU00221"/>
    </source>
</evidence>
<dbReference type="Pfam" id="PF00400">
    <property type="entry name" value="WD40"/>
    <property type="match status" value="10"/>
</dbReference>
<feature type="repeat" description="WD" evidence="7">
    <location>
        <begin position="889"/>
        <end position="930"/>
    </location>
</feature>
<comment type="similarity">
    <text evidence="4">Belongs to the WD repeat MDV1/CAF4 family.</text>
</comment>
<dbReference type="InterPro" id="IPR015943">
    <property type="entry name" value="WD40/YVTN_repeat-like_dom_sf"/>
</dbReference>
<protein>
    <recommendedName>
        <fullName evidence="5">Mitochondrial division protein 1</fullName>
    </recommendedName>
</protein>
<feature type="repeat" description="WD" evidence="7">
    <location>
        <begin position="1098"/>
        <end position="1139"/>
    </location>
</feature>
<gene>
    <name evidence="10" type="ORF">UVI_02049740</name>
</gene>
<dbReference type="SUPFAM" id="SSF52540">
    <property type="entry name" value="P-loop containing nucleoside triphosphate hydrolases"/>
    <property type="match status" value="1"/>
</dbReference>
<organism evidence="10 11">
    <name type="scientific">Ustilaginoidea virens</name>
    <name type="common">Rice false smut fungus</name>
    <name type="synonym">Villosiclava virens</name>
    <dbReference type="NCBI Taxonomy" id="1159556"/>
    <lineage>
        <taxon>Eukaryota</taxon>
        <taxon>Fungi</taxon>
        <taxon>Dikarya</taxon>
        <taxon>Ascomycota</taxon>
        <taxon>Pezizomycotina</taxon>
        <taxon>Sordariomycetes</taxon>
        <taxon>Hypocreomycetidae</taxon>
        <taxon>Hypocreales</taxon>
        <taxon>Clavicipitaceae</taxon>
        <taxon>Ustilaginoidea</taxon>
    </lineage>
</organism>
<dbReference type="Proteomes" id="UP000054053">
    <property type="component" value="Unassembled WGS sequence"/>
</dbReference>
<dbReference type="FunFam" id="3.40.50.300:FF:001638">
    <property type="entry name" value="NACHT and WD40 domain protein"/>
    <property type="match status" value="1"/>
</dbReference>
<dbReference type="CDD" id="cd00200">
    <property type="entry name" value="WD40"/>
    <property type="match status" value="2"/>
</dbReference>
<feature type="repeat" description="WD" evidence="7">
    <location>
        <begin position="805"/>
        <end position="846"/>
    </location>
</feature>
<dbReference type="PROSITE" id="PS50294">
    <property type="entry name" value="WD_REPEATS_REGION"/>
    <property type="match status" value="7"/>
</dbReference>
<feature type="region of interest" description="Disordered" evidence="8">
    <location>
        <begin position="1446"/>
        <end position="1470"/>
    </location>
</feature>
<feature type="domain" description="NACHT" evidence="9">
    <location>
        <begin position="296"/>
        <end position="467"/>
    </location>
</feature>
<dbReference type="InterPro" id="IPR023214">
    <property type="entry name" value="HAD_sf"/>
</dbReference>
<evidence type="ECO:0000256" key="5">
    <source>
        <dbReference type="ARBA" id="ARBA00039789"/>
    </source>
</evidence>
<evidence type="ECO:0000256" key="8">
    <source>
        <dbReference type="SAM" id="MobiDB-lite"/>
    </source>
</evidence>
<dbReference type="Gene3D" id="3.40.50.1000">
    <property type="entry name" value="HAD superfamily/HAD-like"/>
    <property type="match status" value="1"/>
</dbReference>
<keyword evidence="3" id="KW-0175">Coiled coil</keyword>
<dbReference type="InterPro" id="IPR020472">
    <property type="entry name" value="WD40_PAC1"/>
</dbReference>
<feature type="repeat" description="WD" evidence="7">
    <location>
        <begin position="981"/>
        <end position="1013"/>
    </location>
</feature>
<dbReference type="GO" id="GO:0005634">
    <property type="term" value="C:nucleus"/>
    <property type="evidence" value="ECO:0007669"/>
    <property type="project" value="TreeGrafter"/>
</dbReference>
<feature type="repeat" description="WD" evidence="7">
    <location>
        <begin position="1014"/>
        <end position="1055"/>
    </location>
</feature>